<evidence type="ECO:0000256" key="1">
    <source>
        <dbReference type="SAM" id="Phobius"/>
    </source>
</evidence>
<name>A0A8C6WUH6_9GOBI</name>
<dbReference type="GO" id="GO:0005886">
    <property type="term" value="C:plasma membrane"/>
    <property type="evidence" value="ECO:0007669"/>
    <property type="project" value="TreeGrafter"/>
</dbReference>
<dbReference type="PRINTS" id="PR01474">
    <property type="entry name" value="VCAM1"/>
</dbReference>
<dbReference type="InterPro" id="IPR047012">
    <property type="entry name" value="ICAM_VCAM"/>
</dbReference>
<feature type="domain" description="Ig-like" evidence="2">
    <location>
        <begin position="231"/>
        <end position="316"/>
    </location>
</feature>
<keyword evidence="1" id="KW-0812">Transmembrane</keyword>
<feature type="domain" description="Ig-like" evidence="2">
    <location>
        <begin position="31"/>
        <end position="117"/>
    </location>
</feature>
<evidence type="ECO:0000313" key="3">
    <source>
        <dbReference type="Ensembl" id="ENSNMLP00000032870.1"/>
    </source>
</evidence>
<dbReference type="Proteomes" id="UP000694523">
    <property type="component" value="Unplaced"/>
</dbReference>
<dbReference type="SMART" id="SM00409">
    <property type="entry name" value="IG"/>
    <property type="match status" value="4"/>
</dbReference>
<keyword evidence="1" id="KW-1133">Transmembrane helix</keyword>
<feature type="domain" description="Ig-like" evidence="2">
    <location>
        <begin position="321"/>
        <end position="418"/>
    </location>
</feature>
<dbReference type="SUPFAM" id="SSF48726">
    <property type="entry name" value="Immunoglobulin"/>
    <property type="match status" value="5"/>
</dbReference>
<dbReference type="GO" id="GO:0005178">
    <property type="term" value="F:integrin binding"/>
    <property type="evidence" value="ECO:0007669"/>
    <property type="project" value="InterPro"/>
</dbReference>
<reference evidence="3" key="2">
    <citation type="submission" date="2025-09" db="UniProtKB">
        <authorList>
            <consortium name="Ensembl"/>
        </authorList>
    </citation>
    <scope>IDENTIFICATION</scope>
</reference>
<dbReference type="PROSITE" id="PS50835">
    <property type="entry name" value="IG_LIKE"/>
    <property type="match status" value="4"/>
</dbReference>
<dbReference type="PANTHER" id="PTHR13771">
    <property type="entry name" value="INTERCELLULAR ADHESION MOLECULE"/>
    <property type="match status" value="1"/>
</dbReference>
<keyword evidence="1" id="KW-0472">Membrane</keyword>
<dbReference type="Pfam" id="PF13927">
    <property type="entry name" value="Ig_3"/>
    <property type="match status" value="2"/>
</dbReference>
<accession>A0A8C6WUH6</accession>
<dbReference type="SMART" id="SM00408">
    <property type="entry name" value="IGc2"/>
    <property type="match status" value="2"/>
</dbReference>
<protein>
    <recommendedName>
        <fullName evidence="2">Ig-like domain-containing protein</fullName>
    </recommendedName>
</protein>
<dbReference type="InterPro" id="IPR003599">
    <property type="entry name" value="Ig_sub"/>
</dbReference>
<dbReference type="InterPro" id="IPR003989">
    <property type="entry name" value="VCAM-1"/>
</dbReference>
<dbReference type="Ensembl" id="ENSNMLT00000036588.1">
    <property type="protein sequence ID" value="ENSNMLP00000032870.1"/>
    <property type="gene ID" value="ENSNMLG00000020502.1"/>
</dbReference>
<proteinExistence type="predicted"/>
<dbReference type="GO" id="GO:0098609">
    <property type="term" value="P:cell-cell adhesion"/>
    <property type="evidence" value="ECO:0007669"/>
    <property type="project" value="InterPro"/>
</dbReference>
<reference evidence="3" key="1">
    <citation type="submission" date="2025-08" db="UniProtKB">
        <authorList>
            <consortium name="Ensembl"/>
        </authorList>
    </citation>
    <scope>IDENTIFICATION</scope>
</reference>
<dbReference type="AlphaFoldDB" id="A0A8C6WUH6"/>
<keyword evidence="4" id="KW-1185">Reference proteome</keyword>
<evidence type="ECO:0000313" key="4">
    <source>
        <dbReference type="Proteomes" id="UP000694523"/>
    </source>
</evidence>
<dbReference type="InterPro" id="IPR003598">
    <property type="entry name" value="Ig_sub2"/>
</dbReference>
<feature type="domain" description="Ig-like" evidence="2">
    <location>
        <begin position="122"/>
        <end position="202"/>
    </location>
</feature>
<dbReference type="InterPro" id="IPR007110">
    <property type="entry name" value="Ig-like_dom"/>
</dbReference>
<organism evidence="3 4">
    <name type="scientific">Neogobius melanostomus</name>
    <name type="common">round goby</name>
    <dbReference type="NCBI Taxonomy" id="47308"/>
    <lineage>
        <taxon>Eukaryota</taxon>
        <taxon>Metazoa</taxon>
        <taxon>Chordata</taxon>
        <taxon>Craniata</taxon>
        <taxon>Vertebrata</taxon>
        <taxon>Euteleostomi</taxon>
        <taxon>Actinopterygii</taxon>
        <taxon>Neopterygii</taxon>
        <taxon>Teleostei</taxon>
        <taxon>Neoteleostei</taxon>
        <taxon>Acanthomorphata</taxon>
        <taxon>Gobiaria</taxon>
        <taxon>Gobiiformes</taxon>
        <taxon>Gobioidei</taxon>
        <taxon>Gobiidae</taxon>
        <taxon>Benthophilinae</taxon>
        <taxon>Neogobiini</taxon>
        <taxon>Neogobius</taxon>
    </lineage>
</organism>
<evidence type="ECO:0000259" key="2">
    <source>
        <dbReference type="PROSITE" id="PS50835"/>
    </source>
</evidence>
<sequence>MDKDAEMCRILRIFLLLIPVLFGPCCVQGLLRVSVTPAAPLFPLGSRSQLVCEVQGCSGAARIVWAQLEDRPLTASISANATHSTATFDSVGKEHEGALLCKASCGGQTRQIKSSVQVYSLPSAPEVSGPASVLVGAPSSLVCLVRDMFPLELLTLDWLRGDKLLLRTNGESGSAVVRSQLDFTPLKPGLEQDSTLEYVCRAWMDLSVLSPDQRSREIRETRVQLQLLYAPLNATLVASMNPEQVLEGRGLTLTCQSDGAPPPTLVLSRNGVELHREDHAHNLSFTLSSAQQQDSAHYVCESTNQYGAARDGLNVTVRAHPLQVSVLQQVTAADSGSSLVLTCETQGCSQSPVLTWTKTDFNPGSERSPDPDGPVLLRTTDRAGSRLVLKDLELMDSGVYSCEAQCDAVIRSGTTRVQVYSFPSDPLLSASGPVVLGRPSVARCSLSSVFPAVRLRLQWLMGNESVQSEDAFPRSESLQNVSSELRLDRGLQTQLLSQSLSCRAELLTEEGEVWRSRSTTADLQLHCESQSLELQAHPVPFSPHT</sequence>
<dbReference type="InterPro" id="IPR036179">
    <property type="entry name" value="Ig-like_dom_sf"/>
</dbReference>
<dbReference type="Gene3D" id="2.60.40.10">
    <property type="entry name" value="Immunoglobulins"/>
    <property type="match status" value="5"/>
</dbReference>
<dbReference type="PANTHER" id="PTHR13771:SF14">
    <property type="entry name" value="VASCULAR CELL ADHESION PROTEIN 1"/>
    <property type="match status" value="1"/>
</dbReference>
<feature type="transmembrane region" description="Helical" evidence="1">
    <location>
        <begin position="12"/>
        <end position="31"/>
    </location>
</feature>
<dbReference type="InterPro" id="IPR013783">
    <property type="entry name" value="Ig-like_fold"/>
</dbReference>